<protein>
    <submittedName>
        <fullName evidence="2">Uncharacterized protein</fullName>
    </submittedName>
</protein>
<evidence type="ECO:0000313" key="3">
    <source>
        <dbReference type="Proteomes" id="UP001150830"/>
    </source>
</evidence>
<dbReference type="AlphaFoldDB" id="A0A9X3IVH7"/>
<evidence type="ECO:0000256" key="1">
    <source>
        <dbReference type="SAM" id="SignalP"/>
    </source>
</evidence>
<dbReference type="Proteomes" id="UP001150830">
    <property type="component" value="Unassembled WGS sequence"/>
</dbReference>
<organism evidence="2 3">
    <name type="scientific">Parathalassolituus penaei</name>
    <dbReference type="NCBI Taxonomy" id="2997323"/>
    <lineage>
        <taxon>Bacteria</taxon>
        <taxon>Pseudomonadati</taxon>
        <taxon>Pseudomonadota</taxon>
        <taxon>Gammaproteobacteria</taxon>
        <taxon>Oceanospirillales</taxon>
        <taxon>Oceanospirillaceae</taxon>
        <taxon>Parathalassolituus</taxon>
    </lineage>
</organism>
<proteinExistence type="predicted"/>
<gene>
    <name evidence="2" type="ORF">OUO13_18980</name>
</gene>
<feature type="chain" id="PRO_5040965111" evidence="1">
    <location>
        <begin position="31"/>
        <end position="250"/>
    </location>
</feature>
<evidence type="ECO:0000313" key="2">
    <source>
        <dbReference type="EMBL" id="MCY0967268.1"/>
    </source>
</evidence>
<name>A0A9X3IVH7_9GAMM</name>
<dbReference type="EMBL" id="JAPNOA010000059">
    <property type="protein sequence ID" value="MCY0967268.1"/>
    <property type="molecule type" value="Genomic_DNA"/>
</dbReference>
<keyword evidence="1" id="KW-0732">Signal</keyword>
<feature type="signal peptide" evidence="1">
    <location>
        <begin position="1"/>
        <end position="30"/>
    </location>
</feature>
<dbReference type="RefSeq" id="WP_283175470.1">
    <property type="nucleotide sequence ID" value="NZ_JAPNOA010000059.1"/>
</dbReference>
<reference evidence="2" key="1">
    <citation type="submission" date="2022-11" db="EMBL/GenBank/DDBJ databases">
        <title>Parathalassolutuus dongxingensis gen. nov., sp. nov., a novel member of family Oceanospirillaceae isolated from a coastal shrimp pond in Guangxi, China.</title>
        <authorList>
            <person name="Chen H."/>
        </authorList>
    </citation>
    <scope>NUCLEOTIDE SEQUENCE</scope>
    <source>
        <strain evidence="2">G-43</strain>
    </source>
</reference>
<keyword evidence="3" id="KW-1185">Reference proteome</keyword>
<sequence>MKHLLHSLPMRARVFAALLVCLLLAGQAQAAATPGRQQARLYAYNIASTLLMYYNPRYDNRDQKVQAQYRGDLTMLQGWLQNNPDPEASKMVAEMASQIRELEKQTDEVAHLRPVWLNRILELQARLDEHLDAADKGKSGFEQQLAQLEIHLAMQNLGYQVTTFGSVAFYPLGGRADMMEELDRLISAELDALSAHTGTLSIRAADALDKVQSRYRFIRPRLVGHRDDWVPNLVARYCQDMLELTATLAM</sequence>
<comment type="caution">
    <text evidence="2">The sequence shown here is derived from an EMBL/GenBank/DDBJ whole genome shotgun (WGS) entry which is preliminary data.</text>
</comment>
<accession>A0A9X3IVH7</accession>